<evidence type="ECO:0000313" key="1">
    <source>
        <dbReference type="EMBL" id="KIJ44703.1"/>
    </source>
</evidence>
<gene>
    <name evidence="1" type="ORF">M422DRAFT_30325</name>
</gene>
<name>A0A0C9UNZ2_SPHS4</name>
<proteinExistence type="predicted"/>
<keyword evidence="2" id="KW-1185">Reference proteome</keyword>
<sequence>MADRILLPVFGSSLPKCGFVAQSAFRAINRSSDMDSGFLKVLIGNWKYSMMSIP</sequence>
<accession>A0A0C9UNZ2</accession>
<dbReference type="AlphaFoldDB" id="A0A0C9UNZ2"/>
<reference evidence="1 2" key="1">
    <citation type="submission" date="2014-06" db="EMBL/GenBank/DDBJ databases">
        <title>Evolutionary Origins and Diversification of the Mycorrhizal Mutualists.</title>
        <authorList>
            <consortium name="DOE Joint Genome Institute"/>
            <consortium name="Mycorrhizal Genomics Consortium"/>
            <person name="Kohler A."/>
            <person name="Kuo A."/>
            <person name="Nagy L.G."/>
            <person name="Floudas D."/>
            <person name="Copeland A."/>
            <person name="Barry K.W."/>
            <person name="Cichocki N."/>
            <person name="Veneault-Fourrey C."/>
            <person name="LaButti K."/>
            <person name="Lindquist E.A."/>
            <person name="Lipzen A."/>
            <person name="Lundell T."/>
            <person name="Morin E."/>
            <person name="Murat C."/>
            <person name="Riley R."/>
            <person name="Ohm R."/>
            <person name="Sun H."/>
            <person name="Tunlid A."/>
            <person name="Henrissat B."/>
            <person name="Grigoriev I.V."/>
            <person name="Hibbett D.S."/>
            <person name="Martin F."/>
        </authorList>
    </citation>
    <scope>NUCLEOTIDE SEQUENCE [LARGE SCALE GENOMIC DNA]</scope>
    <source>
        <strain evidence="1 2">SS14</strain>
    </source>
</reference>
<evidence type="ECO:0000313" key="2">
    <source>
        <dbReference type="Proteomes" id="UP000054279"/>
    </source>
</evidence>
<dbReference type="HOGENOM" id="CLU_3051937_0_0_1"/>
<dbReference type="Proteomes" id="UP000054279">
    <property type="component" value="Unassembled WGS sequence"/>
</dbReference>
<protein>
    <submittedName>
        <fullName evidence="1">Uncharacterized protein</fullName>
    </submittedName>
</protein>
<organism evidence="1 2">
    <name type="scientific">Sphaerobolus stellatus (strain SS14)</name>
    <dbReference type="NCBI Taxonomy" id="990650"/>
    <lineage>
        <taxon>Eukaryota</taxon>
        <taxon>Fungi</taxon>
        <taxon>Dikarya</taxon>
        <taxon>Basidiomycota</taxon>
        <taxon>Agaricomycotina</taxon>
        <taxon>Agaricomycetes</taxon>
        <taxon>Phallomycetidae</taxon>
        <taxon>Geastrales</taxon>
        <taxon>Sphaerobolaceae</taxon>
        <taxon>Sphaerobolus</taxon>
    </lineage>
</organism>
<dbReference type="EMBL" id="KN837116">
    <property type="protein sequence ID" value="KIJ44703.1"/>
    <property type="molecule type" value="Genomic_DNA"/>
</dbReference>